<gene>
    <name evidence="3" type="primary">pchC</name>
    <name evidence="4" type="ORF">OG727_33845</name>
    <name evidence="3" type="ORF">Scani_44920</name>
</gene>
<dbReference type="AlphaFoldDB" id="A0A640SBN3"/>
<dbReference type="PANTHER" id="PTHR11487">
    <property type="entry name" value="THIOESTERASE"/>
    <property type="match status" value="1"/>
</dbReference>
<evidence type="ECO:0000256" key="1">
    <source>
        <dbReference type="ARBA" id="ARBA00007169"/>
    </source>
</evidence>
<comment type="similarity">
    <text evidence="1">Belongs to the thioesterase family.</text>
</comment>
<dbReference type="InterPro" id="IPR001031">
    <property type="entry name" value="Thioesterase"/>
</dbReference>
<keyword evidence="6" id="KW-1185">Reference proteome</keyword>
<reference evidence="3 5" key="1">
    <citation type="submission" date="2019-12" db="EMBL/GenBank/DDBJ databases">
        <title>Whole genome shotgun sequence of Streptomyces caniferus NBRC 15389.</title>
        <authorList>
            <person name="Ichikawa N."/>
            <person name="Kimura A."/>
            <person name="Kitahashi Y."/>
            <person name="Komaki H."/>
            <person name="Tamura T."/>
        </authorList>
    </citation>
    <scope>NUCLEOTIDE SEQUENCE [LARGE SCALE GENOMIC DNA]</scope>
    <source>
        <strain evidence="3 5">NBRC 15389</strain>
    </source>
</reference>
<feature type="domain" description="Thioesterase" evidence="2">
    <location>
        <begin position="6"/>
        <end position="225"/>
    </location>
</feature>
<dbReference type="Gene3D" id="3.40.50.1820">
    <property type="entry name" value="alpha/beta hydrolase"/>
    <property type="match status" value="1"/>
</dbReference>
<dbReference type="GO" id="GO:0016787">
    <property type="term" value="F:hydrolase activity"/>
    <property type="evidence" value="ECO:0007669"/>
    <property type="project" value="UniProtKB-KW"/>
</dbReference>
<name>A0A640SBN3_9ACTN</name>
<evidence type="ECO:0000313" key="6">
    <source>
        <dbReference type="Proteomes" id="UP001432292"/>
    </source>
</evidence>
<dbReference type="Proteomes" id="UP001432292">
    <property type="component" value="Chromosome"/>
</dbReference>
<evidence type="ECO:0000313" key="5">
    <source>
        <dbReference type="Proteomes" id="UP000435837"/>
    </source>
</evidence>
<dbReference type="InterPro" id="IPR029058">
    <property type="entry name" value="AB_hydrolase_fold"/>
</dbReference>
<evidence type="ECO:0000259" key="2">
    <source>
        <dbReference type="Pfam" id="PF00975"/>
    </source>
</evidence>
<dbReference type="RefSeq" id="WP_159478895.1">
    <property type="nucleotide sequence ID" value="NZ_BAAATH010000029.1"/>
</dbReference>
<keyword evidence="4" id="KW-0378">Hydrolase</keyword>
<evidence type="ECO:0000313" key="3">
    <source>
        <dbReference type="EMBL" id="GFE08224.1"/>
    </source>
</evidence>
<evidence type="ECO:0000313" key="4">
    <source>
        <dbReference type="EMBL" id="WUS26874.1"/>
    </source>
</evidence>
<sequence>MKPTLLVCFPHAGAGPSFFAHWSHLAAPGLDVAPVGLPGREKRFAEPPLEYVSDAVEDALPQIRAQAGGYHGVCLFGHSLGAVLAYETACRLSGDADVPVVGLVVSGSAGPAHRHDLGATGLPDDAFLDTVERATGYRHEAFDEPELRDLLLPALRADIAMHERYRSSGTTVLDVPVTAVRGAEDHLIDAEMLAQWREVTTAGFHTRSLPGGHMYLADAPEPLLGLVGDGLEHGLPSDSPHE</sequence>
<proteinExistence type="inferred from homology"/>
<dbReference type="EMBL" id="CP108473">
    <property type="protein sequence ID" value="WUS26874.1"/>
    <property type="molecule type" value="Genomic_DNA"/>
</dbReference>
<dbReference type="Proteomes" id="UP000435837">
    <property type="component" value="Unassembled WGS sequence"/>
</dbReference>
<dbReference type="GO" id="GO:0008610">
    <property type="term" value="P:lipid biosynthetic process"/>
    <property type="evidence" value="ECO:0007669"/>
    <property type="project" value="TreeGrafter"/>
</dbReference>
<organism evidence="3 5">
    <name type="scientific">Streptomyces caniferus</name>
    <dbReference type="NCBI Taxonomy" id="285557"/>
    <lineage>
        <taxon>Bacteria</taxon>
        <taxon>Bacillati</taxon>
        <taxon>Actinomycetota</taxon>
        <taxon>Actinomycetes</taxon>
        <taxon>Kitasatosporales</taxon>
        <taxon>Streptomycetaceae</taxon>
        <taxon>Streptomyces</taxon>
    </lineage>
</organism>
<reference evidence="4" key="2">
    <citation type="submission" date="2022-10" db="EMBL/GenBank/DDBJ databases">
        <title>The complete genomes of actinobacterial strains from the NBC collection.</title>
        <authorList>
            <person name="Joergensen T.S."/>
            <person name="Alvarez Arevalo M."/>
            <person name="Sterndorff E.B."/>
            <person name="Faurdal D."/>
            <person name="Vuksanovic O."/>
            <person name="Mourched A.-S."/>
            <person name="Charusanti P."/>
            <person name="Shaw S."/>
            <person name="Blin K."/>
            <person name="Weber T."/>
        </authorList>
    </citation>
    <scope>NUCLEOTIDE SEQUENCE</scope>
    <source>
        <strain evidence="4">NBC_01256</strain>
    </source>
</reference>
<protein>
    <submittedName>
        <fullName evidence="4">Alpha/beta fold hydrolase</fullName>
    </submittedName>
    <submittedName>
        <fullName evidence="3">Pyochelin biosynthetic protein PchC</fullName>
    </submittedName>
</protein>
<dbReference type="GeneID" id="96633978"/>
<dbReference type="Pfam" id="PF00975">
    <property type="entry name" value="Thioesterase"/>
    <property type="match status" value="1"/>
</dbReference>
<dbReference type="PANTHER" id="PTHR11487:SF0">
    <property type="entry name" value="S-ACYL FATTY ACID SYNTHASE THIOESTERASE, MEDIUM CHAIN"/>
    <property type="match status" value="1"/>
</dbReference>
<dbReference type="SUPFAM" id="SSF53474">
    <property type="entry name" value="alpha/beta-Hydrolases"/>
    <property type="match status" value="1"/>
</dbReference>
<dbReference type="InterPro" id="IPR012223">
    <property type="entry name" value="TEII"/>
</dbReference>
<dbReference type="OrthoDB" id="8480037at2"/>
<accession>A0A640SBN3</accession>
<dbReference type="EMBL" id="BLIN01000005">
    <property type="protein sequence ID" value="GFE08224.1"/>
    <property type="molecule type" value="Genomic_DNA"/>
</dbReference>